<comment type="function">
    <text evidence="10">FliG is one of three proteins (FliG, FliN, FliM) that forms the rotor-mounted switch complex (C ring), located at the base of the basal body. This complex interacts with the CheY and CheZ chemotaxis proteins, in addition to contacting components of the motor that determine the direction of flagellar rotation.</text>
</comment>
<dbReference type="Pfam" id="PF14842">
    <property type="entry name" value="FliG_N"/>
    <property type="match status" value="1"/>
</dbReference>
<evidence type="ECO:0000259" key="12">
    <source>
        <dbReference type="Pfam" id="PF14842"/>
    </source>
</evidence>
<evidence type="ECO:0000256" key="1">
    <source>
        <dbReference type="ARBA" id="ARBA00004117"/>
    </source>
</evidence>
<keyword evidence="5" id="KW-1003">Cell membrane</keyword>
<evidence type="ECO:0000256" key="3">
    <source>
        <dbReference type="ARBA" id="ARBA00010299"/>
    </source>
</evidence>
<keyword evidence="7" id="KW-0283">Flagellar rotation</keyword>
<dbReference type="Gene3D" id="1.10.220.30">
    <property type="match status" value="3"/>
</dbReference>
<evidence type="ECO:0000256" key="9">
    <source>
        <dbReference type="ARBA" id="ARBA00023143"/>
    </source>
</evidence>
<reference evidence="13 14" key="1">
    <citation type="journal article" date="2014" name="Antonie Van Leeuwenhoek">
        <title>Hyphomonas beringensis sp. nov. and Hyphomonas chukchiensis sp. nov., isolated from surface seawater of the Bering Sea and Chukchi Sea.</title>
        <authorList>
            <person name="Li C."/>
            <person name="Lai Q."/>
            <person name="Li G."/>
            <person name="Dong C."/>
            <person name="Wang J."/>
            <person name="Liao Y."/>
            <person name="Shao Z."/>
        </authorList>
    </citation>
    <scope>NUCLEOTIDE SEQUENCE [LARGE SCALE GENOMIC DNA]</scope>
    <source>
        <strain evidence="13 14">22II1-22F38</strain>
    </source>
</reference>
<sequence>MSSVVEMKQAATPQAVARATPPVPASALKLTRAQKAAVVIAMLGEAEARPIVERLDDRTMAQVATALETISTLAREDLIEIAVDFLRELRAASGSFSGGQDKAREIIANLLDQNRYQQIYGSEESVESGAEEVATDTWQKLERHDPQKVADYFSSLTPNIIALILRRIDVAAASEIVGFLEENQLDPVVGHLVEDEAPDAEIYTVLAHMLEIELLNKAEGASEGDDSHLDVIGEMLSLVPSDRRDRILAFLSSTHESKLKSIERVMFTIDSLPEILPREVVSVVFRELGDESMTRLLASLRTSGGEVTDYLLSNISSRLADQYRLQLEDVPEMSPEKVEKVQREFLLSLMSLKRDGTIKIGKPEED</sequence>
<evidence type="ECO:0000259" key="11">
    <source>
        <dbReference type="Pfam" id="PF01706"/>
    </source>
</evidence>
<evidence type="ECO:0000256" key="10">
    <source>
        <dbReference type="ARBA" id="ARBA00025598"/>
    </source>
</evidence>
<feature type="domain" description="Flagellar motor switch protein FliG C-terminal" evidence="11">
    <location>
        <begin position="255"/>
        <end position="360"/>
    </location>
</feature>
<evidence type="ECO:0000313" key="13">
    <source>
        <dbReference type="EMBL" id="KCZ65339.1"/>
    </source>
</evidence>
<dbReference type="InterPro" id="IPR028263">
    <property type="entry name" value="FliG_N"/>
</dbReference>
<comment type="subcellular location">
    <subcellularLocation>
        <location evidence="1">Bacterial flagellum basal body</location>
    </subcellularLocation>
    <subcellularLocation>
        <location evidence="2">Cell membrane</location>
        <topology evidence="2">Peripheral membrane protein</topology>
        <orientation evidence="2">Cytoplasmic side</orientation>
    </subcellularLocation>
</comment>
<evidence type="ECO:0000256" key="6">
    <source>
        <dbReference type="ARBA" id="ARBA00022500"/>
    </source>
</evidence>
<evidence type="ECO:0000256" key="7">
    <source>
        <dbReference type="ARBA" id="ARBA00022779"/>
    </source>
</evidence>
<dbReference type="STRING" id="1280948.HY36_02835"/>
<gene>
    <name evidence="13" type="ORF">HY36_02835</name>
</gene>
<dbReference type="EMBL" id="AWFH01000001">
    <property type="protein sequence ID" value="KCZ65339.1"/>
    <property type="molecule type" value="Genomic_DNA"/>
</dbReference>
<dbReference type="PANTHER" id="PTHR30534:SF0">
    <property type="entry name" value="FLAGELLAR MOTOR SWITCH PROTEIN FLIG"/>
    <property type="match status" value="1"/>
</dbReference>
<dbReference type="Pfam" id="PF01706">
    <property type="entry name" value="FliG_C"/>
    <property type="match status" value="1"/>
</dbReference>
<keyword evidence="6" id="KW-0145">Chemotaxis</keyword>
<dbReference type="eggNOG" id="COG1536">
    <property type="taxonomic scope" value="Bacteria"/>
</dbReference>
<dbReference type="InterPro" id="IPR011002">
    <property type="entry name" value="FliG_a-hlx"/>
</dbReference>
<feature type="domain" description="Flagellar motor switch protein FliG N-terminal" evidence="12">
    <location>
        <begin position="29"/>
        <end position="120"/>
    </location>
</feature>
<protein>
    <recommendedName>
        <fullName evidence="4">Flagellar motor switch protein FliG</fullName>
    </recommendedName>
</protein>
<proteinExistence type="inferred from homology"/>
<dbReference type="GO" id="GO:0071973">
    <property type="term" value="P:bacterial-type flagellum-dependent cell motility"/>
    <property type="evidence" value="ECO:0007669"/>
    <property type="project" value="InterPro"/>
</dbReference>
<evidence type="ECO:0000256" key="5">
    <source>
        <dbReference type="ARBA" id="ARBA00022475"/>
    </source>
</evidence>
<accession>A0A059EBP3</accession>
<dbReference type="GO" id="GO:0009425">
    <property type="term" value="C:bacterial-type flagellum basal body"/>
    <property type="evidence" value="ECO:0007669"/>
    <property type="project" value="UniProtKB-SubCell"/>
</dbReference>
<keyword evidence="14" id="KW-1185">Reference proteome</keyword>
<dbReference type="PRINTS" id="PR00954">
    <property type="entry name" value="FLGMOTORFLIG"/>
</dbReference>
<dbReference type="Proteomes" id="UP000024547">
    <property type="component" value="Unassembled WGS sequence"/>
</dbReference>
<dbReference type="SUPFAM" id="SSF48029">
    <property type="entry name" value="FliG"/>
    <property type="match status" value="2"/>
</dbReference>
<dbReference type="GO" id="GO:0003774">
    <property type="term" value="F:cytoskeletal motor activity"/>
    <property type="evidence" value="ECO:0007669"/>
    <property type="project" value="InterPro"/>
</dbReference>
<evidence type="ECO:0000256" key="2">
    <source>
        <dbReference type="ARBA" id="ARBA00004413"/>
    </source>
</evidence>
<dbReference type="PANTHER" id="PTHR30534">
    <property type="entry name" value="FLAGELLAR MOTOR SWITCH PROTEIN FLIG"/>
    <property type="match status" value="1"/>
</dbReference>
<evidence type="ECO:0000313" key="14">
    <source>
        <dbReference type="Proteomes" id="UP000024547"/>
    </source>
</evidence>
<comment type="caution">
    <text evidence="13">The sequence shown here is derived from an EMBL/GenBank/DDBJ whole genome shotgun (WGS) entry which is preliminary data.</text>
</comment>
<evidence type="ECO:0000256" key="4">
    <source>
        <dbReference type="ARBA" id="ARBA00021870"/>
    </source>
</evidence>
<dbReference type="AlphaFoldDB" id="A0A059EBP3"/>
<comment type="similarity">
    <text evidence="3">Belongs to the FliG family.</text>
</comment>
<keyword evidence="9" id="KW-0975">Bacterial flagellum</keyword>
<dbReference type="PATRIC" id="fig|1280948.3.peg.561"/>
<dbReference type="InterPro" id="IPR000090">
    <property type="entry name" value="Flg_Motor_Flig"/>
</dbReference>
<keyword evidence="8" id="KW-0472">Membrane</keyword>
<dbReference type="GO" id="GO:0006935">
    <property type="term" value="P:chemotaxis"/>
    <property type="evidence" value="ECO:0007669"/>
    <property type="project" value="UniProtKB-KW"/>
</dbReference>
<evidence type="ECO:0000256" key="8">
    <source>
        <dbReference type="ARBA" id="ARBA00023136"/>
    </source>
</evidence>
<dbReference type="InterPro" id="IPR023087">
    <property type="entry name" value="Flg_Motor_Flig_C"/>
</dbReference>
<name>A0A059EBP3_9PROT</name>
<organism evidence="13 14">
    <name type="scientific">Hyphomonas atlantica</name>
    <dbReference type="NCBI Taxonomy" id="1280948"/>
    <lineage>
        <taxon>Bacteria</taxon>
        <taxon>Pseudomonadati</taxon>
        <taxon>Pseudomonadota</taxon>
        <taxon>Alphaproteobacteria</taxon>
        <taxon>Hyphomonadales</taxon>
        <taxon>Hyphomonadaceae</taxon>
        <taxon>Hyphomonas</taxon>
    </lineage>
</organism>
<dbReference type="GO" id="GO:0005886">
    <property type="term" value="C:plasma membrane"/>
    <property type="evidence" value="ECO:0007669"/>
    <property type="project" value="UniProtKB-SubCell"/>
</dbReference>